<protein>
    <submittedName>
        <fullName evidence="1">Uncharacterized protein</fullName>
    </submittedName>
</protein>
<dbReference type="EMBL" id="LAZR01053564">
    <property type="protein sequence ID" value="KKK80476.1"/>
    <property type="molecule type" value="Genomic_DNA"/>
</dbReference>
<comment type="caution">
    <text evidence="1">The sequence shown here is derived from an EMBL/GenBank/DDBJ whole genome shotgun (WGS) entry which is preliminary data.</text>
</comment>
<sequence>LKRGMAIRRTQVGKEVTFTANITSTKLDYSGVLDHIAIGLNFQQDGTDAPTLATLLGSINEILVRQGSVDMFDLRMEDAIALMALLFNQNFRYLISAGDGEFAFIYNIQIPCFYEKLSKDVTYQIAITDIATTDNEQITVEAVQANVAKLPPLRIKTFDYSADATSGKLPAVSDTLTGDLIAIMFYSTTIPTTTNLNSSIKNVEIELNGATQIQTSWETMGSDQKQAGTVQGDSILDGILDNYRLLSLVDDPFPRGSTLKVLISADATDASRVILIEALQVKAKEAE</sequence>
<evidence type="ECO:0000313" key="1">
    <source>
        <dbReference type="EMBL" id="KKK80476.1"/>
    </source>
</evidence>
<organism evidence="1">
    <name type="scientific">marine sediment metagenome</name>
    <dbReference type="NCBI Taxonomy" id="412755"/>
    <lineage>
        <taxon>unclassified sequences</taxon>
        <taxon>metagenomes</taxon>
        <taxon>ecological metagenomes</taxon>
    </lineage>
</organism>
<feature type="non-terminal residue" evidence="1">
    <location>
        <position position="1"/>
    </location>
</feature>
<reference evidence="1" key="1">
    <citation type="journal article" date="2015" name="Nature">
        <title>Complex archaea that bridge the gap between prokaryotes and eukaryotes.</title>
        <authorList>
            <person name="Spang A."/>
            <person name="Saw J.H."/>
            <person name="Jorgensen S.L."/>
            <person name="Zaremba-Niedzwiedzka K."/>
            <person name="Martijn J."/>
            <person name="Lind A.E."/>
            <person name="van Eijk R."/>
            <person name="Schleper C."/>
            <person name="Guy L."/>
            <person name="Ettema T.J."/>
        </authorList>
    </citation>
    <scope>NUCLEOTIDE SEQUENCE</scope>
</reference>
<dbReference type="AlphaFoldDB" id="A0A0F9B7K2"/>
<gene>
    <name evidence="1" type="ORF">LCGC14_2823120</name>
</gene>
<name>A0A0F9B7K2_9ZZZZ</name>
<accession>A0A0F9B7K2</accession>
<proteinExistence type="predicted"/>